<dbReference type="EMBL" id="ML732187">
    <property type="protein sequence ID" value="KAB8075961.1"/>
    <property type="molecule type" value="Genomic_DNA"/>
</dbReference>
<keyword evidence="4" id="KW-1185">Reference proteome</keyword>
<reference evidence="3 4" key="1">
    <citation type="submission" date="2019-04" db="EMBL/GenBank/DDBJ databases">
        <title>Friends and foes A comparative genomics study of 23 Aspergillus species from section Flavi.</title>
        <authorList>
            <consortium name="DOE Joint Genome Institute"/>
            <person name="Kjaerbolling I."/>
            <person name="Vesth T."/>
            <person name="Frisvad J.C."/>
            <person name="Nybo J.L."/>
            <person name="Theobald S."/>
            <person name="Kildgaard S."/>
            <person name="Isbrandt T."/>
            <person name="Kuo A."/>
            <person name="Sato A."/>
            <person name="Lyhne E.K."/>
            <person name="Kogle M.E."/>
            <person name="Wiebenga A."/>
            <person name="Kun R.S."/>
            <person name="Lubbers R.J."/>
            <person name="Makela M.R."/>
            <person name="Barry K."/>
            <person name="Chovatia M."/>
            <person name="Clum A."/>
            <person name="Daum C."/>
            <person name="Haridas S."/>
            <person name="He G."/>
            <person name="LaButti K."/>
            <person name="Lipzen A."/>
            <person name="Mondo S."/>
            <person name="Riley R."/>
            <person name="Salamov A."/>
            <person name="Simmons B.A."/>
            <person name="Magnuson J.K."/>
            <person name="Henrissat B."/>
            <person name="Mortensen U.H."/>
            <person name="Larsen T.O."/>
            <person name="Devries R.P."/>
            <person name="Grigoriev I.V."/>
            <person name="Machida M."/>
            <person name="Baker S.E."/>
            <person name="Andersen M.R."/>
        </authorList>
    </citation>
    <scope>NUCLEOTIDE SEQUENCE [LARGE SCALE GENOMIC DNA]</scope>
    <source>
        <strain evidence="3 4">CBS 151.66</strain>
    </source>
</reference>
<proteinExistence type="predicted"/>
<feature type="coiled-coil region" evidence="1">
    <location>
        <begin position="496"/>
        <end position="530"/>
    </location>
</feature>
<dbReference type="CDD" id="cd14273">
    <property type="entry name" value="UBA_TAP-C_like"/>
    <property type="match status" value="1"/>
</dbReference>
<dbReference type="AlphaFoldDB" id="A0A5N5X5D3"/>
<dbReference type="Pfam" id="PF14555">
    <property type="entry name" value="UBA_4"/>
    <property type="match status" value="1"/>
</dbReference>
<feature type="compositionally biased region" description="Polar residues" evidence="2">
    <location>
        <begin position="765"/>
        <end position="787"/>
    </location>
</feature>
<evidence type="ECO:0000256" key="1">
    <source>
        <dbReference type="SAM" id="Coils"/>
    </source>
</evidence>
<feature type="compositionally biased region" description="Polar residues" evidence="2">
    <location>
        <begin position="689"/>
        <end position="702"/>
    </location>
</feature>
<evidence type="ECO:0000256" key="2">
    <source>
        <dbReference type="SAM" id="MobiDB-lite"/>
    </source>
</evidence>
<dbReference type="PANTHER" id="PTHR39597:SF1">
    <property type="entry name" value="UBA DOMAIN-CONTAINING PROTEIN RUP1"/>
    <property type="match status" value="1"/>
</dbReference>
<organism evidence="3 4">
    <name type="scientific">Aspergillus leporis</name>
    <dbReference type="NCBI Taxonomy" id="41062"/>
    <lineage>
        <taxon>Eukaryota</taxon>
        <taxon>Fungi</taxon>
        <taxon>Dikarya</taxon>
        <taxon>Ascomycota</taxon>
        <taxon>Pezizomycotina</taxon>
        <taxon>Eurotiomycetes</taxon>
        <taxon>Eurotiomycetidae</taxon>
        <taxon>Eurotiales</taxon>
        <taxon>Aspergillaceae</taxon>
        <taxon>Aspergillus</taxon>
        <taxon>Aspergillus subgen. Circumdati</taxon>
    </lineage>
</organism>
<dbReference type="GO" id="GO:0005634">
    <property type="term" value="C:nucleus"/>
    <property type="evidence" value="ECO:0007669"/>
    <property type="project" value="TreeGrafter"/>
</dbReference>
<dbReference type="Gene3D" id="1.10.8.10">
    <property type="entry name" value="DNA helicase RuvA subunit, C-terminal domain"/>
    <property type="match status" value="1"/>
</dbReference>
<dbReference type="SUPFAM" id="SSF46934">
    <property type="entry name" value="UBA-like"/>
    <property type="match status" value="1"/>
</dbReference>
<dbReference type="GO" id="GO:0016579">
    <property type="term" value="P:protein deubiquitination"/>
    <property type="evidence" value="ECO:0007669"/>
    <property type="project" value="TreeGrafter"/>
</dbReference>
<evidence type="ECO:0000313" key="4">
    <source>
        <dbReference type="Proteomes" id="UP000326565"/>
    </source>
</evidence>
<keyword evidence="1" id="KW-0175">Coiled coil</keyword>
<feature type="compositionally biased region" description="Polar residues" evidence="2">
    <location>
        <begin position="48"/>
        <end position="61"/>
    </location>
</feature>
<feature type="region of interest" description="Disordered" evidence="2">
    <location>
        <begin position="746"/>
        <end position="787"/>
    </location>
</feature>
<dbReference type="OrthoDB" id="4489171at2759"/>
<feature type="compositionally biased region" description="Polar residues" evidence="2">
    <location>
        <begin position="96"/>
        <end position="107"/>
    </location>
</feature>
<sequence>MASEPTEDEITNFVSFTSTTREQAISFLKANDLNSNKAINAYFEDPTGPQTQTTAYQNDPNVPSFHIEHSDPVPRSLPPSRPQTTLGEQAPAPEYQQASPAPSQNATADAAKGLSLAEQEERELQQAVAMSLNQNLGQQETGVTTTKQSKFGRATRDDYDEGAWAMTLFNSSAREIIISPDPADRKRVENEPAFLRPSEDNLYLGGLLTIFHSIALAREALLLRNRTLSNYGHDPQWWNGQPINLPKIVSIQDAHDGDTDWDDIIYETQRLVAFLDATERSFGSVDALASLKSMSTCDSEGSIGRFLDTWQESAVRADSGNQLATVFSSKAYKRPLNVYDTPVHKDFFILESWVEPEHGQTLYDALDRAIWADRPGEELDDVWLEHIGEIFTIKLESADTTKPVDVKVPAVFYPDRYLSESRDYSRDFRAQKLHDYDCIYRLENLINRFSVAKSAMHKGLTIRDTLEQTAAAVSLTLPKSLANGANGLSLTPEAANEEANRLADELRDVSNKIEDKLRELAQRRESAIETVRSYAKILTDPTSPSGKVPHHKYTLRGVCTEPHVTYVLRPHNHKDNMTDTETSTVDEWQWWRISFSTDDAKAQQAESEQRDTSAPKNADVIGYTARKVREIEVLRAAREESKNVLLVYANSNAMNFREEPAPIPLQEFVRADNLAFEAEFKEHEHTENAHNGGNEDSNSANPAISYDENTETVEPMHVDADSQENTTSTADSVPNVNVFDYQVSSFDEAGGPSQEMQERGGHAQLGQSSTVRPVQYPSDNNPIWGNQ</sequence>
<dbReference type="InterPro" id="IPR055335">
    <property type="entry name" value="Ucp6/RUP1"/>
</dbReference>
<gene>
    <name evidence="3" type="ORF">BDV29DRAFT_171111</name>
</gene>
<evidence type="ECO:0000313" key="3">
    <source>
        <dbReference type="EMBL" id="KAB8075961.1"/>
    </source>
</evidence>
<protein>
    <submittedName>
        <fullName evidence="3">Ubiquitin interaction motif protein</fullName>
    </submittedName>
</protein>
<accession>A0A5N5X5D3</accession>
<dbReference type="InterPro" id="IPR009060">
    <property type="entry name" value="UBA-like_sf"/>
</dbReference>
<dbReference type="PANTHER" id="PTHR39597">
    <property type="entry name" value="UBA DOMAIN-CONTAINING PROTEIN RUP1"/>
    <property type="match status" value="1"/>
</dbReference>
<dbReference type="GO" id="GO:0005829">
    <property type="term" value="C:cytosol"/>
    <property type="evidence" value="ECO:0007669"/>
    <property type="project" value="TreeGrafter"/>
</dbReference>
<feature type="region of interest" description="Disordered" evidence="2">
    <location>
        <begin position="683"/>
        <end position="704"/>
    </location>
</feature>
<dbReference type="Proteomes" id="UP000326565">
    <property type="component" value="Unassembled WGS sequence"/>
</dbReference>
<feature type="region of interest" description="Disordered" evidence="2">
    <location>
        <begin position="41"/>
        <end position="121"/>
    </location>
</feature>
<name>A0A5N5X5D3_9EURO</name>